<keyword evidence="2" id="KW-1185">Reference proteome</keyword>
<reference evidence="1 2" key="1">
    <citation type="submission" date="2018-07" db="EMBL/GenBank/DDBJ databases">
        <title>Erythrobacter nanhaiensis sp. nov., a novel member of the genus Erythrobacter isolated from the South China Sea.</title>
        <authorList>
            <person name="Chen X."/>
            <person name="Liu J."/>
        </authorList>
    </citation>
    <scope>NUCLEOTIDE SEQUENCE [LARGE SCALE GENOMIC DNA]</scope>
    <source>
        <strain evidence="1 2">S-5</strain>
    </source>
</reference>
<gene>
    <name evidence="1" type="ORF">DL238_04995</name>
</gene>
<sequence length="89" mass="9745">MLATISEFPHAGSRGYCVGTADPVTIIRHNADGTALVRREPRAHELRNRDASGNTTIALDDLFATEGEAFDASVARKPKPRRTKRKSRA</sequence>
<accession>A0A395LQT6</accession>
<dbReference type="Proteomes" id="UP000254101">
    <property type="component" value="Unassembled WGS sequence"/>
</dbReference>
<dbReference type="RefSeq" id="WP_115491253.1">
    <property type="nucleotide sequence ID" value="NZ_JACHWW010000001.1"/>
</dbReference>
<dbReference type="EMBL" id="QRBB01000001">
    <property type="protein sequence ID" value="RDS77030.1"/>
    <property type="molecule type" value="Genomic_DNA"/>
</dbReference>
<dbReference type="AlphaFoldDB" id="A0A395LQT6"/>
<proteinExistence type="predicted"/>
<evidence type="ECO:0000313" key="1">
    <source>
        <dbReference type="EMBL" id="RDS77030.1"/>
    </source>
</evidence>
<dbReference type="OrthoDB" id="7411134at2"/>
<protein>
    <submittedName>
        <fullName evidence="1">Uncharacterized protein</fullName>
    </submittedName>
</protein>
<comment type="caution">
    <text evidence="1">The sequence shown here is derived from an EMBL/GenBank/DDBJ whole genome shotgun (WGS) entry which is preliminary data.</text>
</comment>
<name>A0A395LQT6_9SPHN</name>
<evidence type="ECO:0000313" key="2">
    <source>
        <dbReference type="Proteomes" id="UP000254101"/>
    </source>
</evidence>
<organism evidence="1 2">
    <name type="scientific">Alteriqipengyuania lutimaris</name>
    <dbReference type="NCBI Taxonomy" id="1538146"/>
    <lineage>
        <taxon>Bacteria</taxon>
        <taxon>Pseudomonadati</taxon>
        <taxon>Pseudomonadota</taxon>
        <taxon>Alphaproteobacteria</taxon>
        <taxon>Sphingomonadales</taxon>
        <taxon>Erythrobacteraceae</taxon>
        <taxon>Alteriqipengyuania</taxon>
    </lineage>
</organism>